<proteinExistence type="predicted"/>
<reference evidence="1 2" key="1">
    <citation type="submission" date="2024-09" db="EMBL/GenBank/DDBJ databases">
        <authorList>
            <person name="Sun Q."/>
            <person name="Mori K."/>
        </authorList>
    </citation>
    <scope>NUCLEOTIDE SEQUENCE [LARGE SCALE GENOMIC DNA]</scope>
    <source>
        <strain evidence="1 2">CCM 7650</strain>
    </source>
</reference>
<name>A0ABV6FMK6_9BACT</name>
<accession>A0ABV6FMK6</accession>
<protein>
    <recommendedName>
        <fullName evidence="3">SatD family (SatD)</fullName>
    </recommendedName>
</protein>
<dbReference type="RefSeq" id="WP_382385554.1">
    <property type="nucleotide sequence ID" value="NZ_JBHLWI010000001.1"/>
</dbReference>
<dbReference type="Proteomes" id="UP001589797">
    <property type="component" value="Unassembled WGS sequence"/>
</dbReference>
<evidence type="ECO:0000313" key="2">
    <source>
        <dbReference type="Proteomes" id="UP001589797"/>
    </source>
</evidence>
<organism evidence="1 2">
    <name type="scientific">Fontibacter flavus</name>
    <dbReference type="NCBI Taxonomy" id="654838"/>
    <lineage>
        <taxon>Bacteria</taxon>
        <taxon>Pseudomonadati</taxon>
        <taxon>Bacteroidota</taxon>
        <taxon>Cytophagia</taxon>
        <taxon>Cytophagales</taxon>
        <taxon>Cyclobacteriaceae</taxon>
        <taxon>Fontibacter</taxon>
    </lineage>
</organism>
<gene>
    <name evidence="1" type="ORF">ACFFIP_00300</name>
</gene>
<sequence length="214" mass="24289">MISVIKGDITASRKLLDQEKWLIPLKKLLGSWGKTPEKWELVWGDFFQIEVANPEEALKKALEIKALIKKIQPVQESKKISTLDVRMAIGIGEKTYTGKRVSESNGPAFIHAGEQFDQLKKQGRSIGVKSPWPELDEELNLYLKLADTFMDKWSISSAEIIEIALKNPGFTQTEIGEILGIKQSGVSLRWNRAHTDELLEVEKMFNKKIKSKLK</sequence>
<keyword evidence="2" id="KW-1185">Reference proteome</keyword>
<dbReference type="EMBL" id="JBHLWI010000001">
    <property type="protein sequence ID" value="MFC0261100.1"/>
    <property type="molecule type" value="Genomic_DNA"/>
</dbReference>
<comment type="caution">
    <text evidence="1">The sequence shown here is derived from an EMBL/GenBank/DDBJ whole genome shotgun (WGS) entry which is preliminary data.</text>
</comment>
<evidence type="ECO:0000313" key="1">
    <source>
        <dbReference type="EMBL" id="MFC0261100.1"/>
    </source>
</evidence>
<evidence type="ECO:0008006" key="3">
    <source>
        <dbReference type="Google" id="ProtNLM"/>
    </source>
</evidence>